<dbReference type="FunFam" id="1.10.10.10:FF:000001">
    <property type="entry name" value="LysR family transcriptional regulator"/>
    <property type="match status" value="1"/>
</dbReference>
<name>A0A3S4RM70_PSEFL</name>
<dbReference type="AlphaFoldDB" id="A0A3S4RM70"/>
<protein>
    <submittedName>
        <fullName evidence="6">Glycine cleavage system transcriptional activator</fullName>
    </submittedName>
</protein>
<dbReference type="InterPro" id="IPR000847">
    <property type="entry name" value="LysR_HTH_N"/>
</dbReference>
<dbReference type="InterPro" id="IPR036388">
    <property type="entry name" value="WH-like_DNA-bd_sf"/>
</dbReference>
<dbReference type="Pfam" id="PF00126">
    <property type="entry name" value="HTH_1"/>
    <property type="match status" value="1"/>
</dbReference>
<proteinExistence type="inferred from homology"/>
<gene>
    <name evidence="6" type="primary">gcvA10</name>
    <name evidence="6" type="ORF">NCTC10783_06239</name>
</gene>
<evidence type="ECO:0000313" key="6">
    <source>
        <dbReference type="EMBL" id="VEE50274.1"/>
    </source>
</evidence>
<dbReference type="Pfam" id="PF03466">
    <property type="entry name" value="LysR_substrate"/>
    <property type="match status" value="1"/>
</dbReference>
<dbReference type="InterPro" id="IPR036390">
    <property type="entry name" value="WH_DNA-bd_sf"/>
</dbReference>
<dbReference type="InterPro" id="IPR058163">
    <property type="entry name" value="LysR-type_TF_proteobact-type"/>
</dbReference>
<dbReference type="GO" id="GO:0006351">
    <property type="term" value="P:DNA-templated transcription"/>
    <property type="evidence" value="ECO:0007669"/>
    <property type="project" value="TreeGrafter"/>
</dbReference>
<evidence type="ECO:0000256" key="2">
    <source>
        <dbReference type="ARBA" id="ARBA00023015"/>
    </source>
</evidence>
<dbReference type="PROSITE" id="PS50931">
    <property type="entry name" value="HTH_LYSR"/>
    <property type="match status" value="1"/>
</dbReference>
<sequence length="304" mass="33745">MTSMRRPPPLQLLPAFEASARLLSFSKAAQELHLTTSAISQQIKQLENQLGLPLFRRLTRRLELTDAGHQFARVASQTLATYRQGHAEFAHRFDRPTLRLSMTPLIAHEFLLPHVEVFQARHPGVSLSLEASMELVDFEKEPVDAAIRVGHGQWPGLESWLLCGCEAVLLAAPSLLARHPVNRLEDLEHHTLIRRRHEQFGWESLASLAKVSTVPSKGDLLVDSDLAALHAAERGLGIALGFLPAGTPFSKLWPDTRLVAVLPPLTTPLSAYFVFRPDNGKAELLRDAFDWIRSQVTPVPSPDG</sequence>
<evidence type="ECO:0000313" key="7">
    <source>
        <dbReference type="Proteomes" id="UP000278078"/>
    </source>
</evidence>
<evidence type="ECO:0000256" key="4">
    <source>
        <dbReference type="ARBA" id="ARBA00023163"/>
    </source>
</evidence>
<keyword evidence="2" id="KW-0805">Transcription regulation</keyword>
<feature type="domain" description="HTH lysR-type" evidence="5">
    <location>
        <begin position="8"/>
        <end position="65"/>
    </location>
</feature>
<dbReference type="PRINTS" id="PR00039">
    <property type="entry name" value="HTHLYSR"/>
</dbReference>
<keyword evidence="3" id="KW-0238">DNA-binding</keyword>
<organism evidence="6 7">
    <name type="scientific">Pseudomonas fluorescens</name>
    <dbReference type="NCBI Taxonomy" id="294"/>
    <lineage>
        <taxon>Bacteria</taxon>
        <taxon>Pseudomonadati</taxon>
        <taxon>Pseudomonadota</taxon>
        <taxon>Gammaproteobacteria</taxon>
        <taxon>Pseudomonadales</taxon>
        <taxon>Pseudomonadaceae</taxon>
        <taxon>Pseudomonas</taxon>
    </lineage>
</organism>
<dbReference type="SUPFAM" id="SSF53850">
    <property type="entry name" value="Periplasmic binding protein-like II"/>
    <property type="match status" value="1"/>
</dbReference>
<evidence type="ECO:0000259" key="5">
    <source>
        <dbReference type="PROSITE" id="PS50931"/>
    </source>
</evidence>
<dbReference type="SUPFAM" id="SSF46785">
    <property type="entry name" value="Winged helix' DNA-binding domain"/>
    <property type="match status" value="1"/>
</dbReference>
<dbReference type="EMBL" id="LR134300">
    <property type="protein sequence ID" value="VEE50274.1"/>
    <property type="molecule type" value="Genomic_DNA"/>
</dbReference>
<evidence type="ECO:0000256" key="3">
    <source>
        <dbReference type="ARBA" id="ARBA00023125"/>
    </source>
</evidence>
<comment type="similarity">
    <text evidence="1">Belongs to the LysR transcriptional regulatory family.</text>
</comment>
<dbReference type="Gene3D" id="3.40.190.10">
    <property type="entry name" value="Periplasmic binding protein-like II"/>
    <property type="match status" value="2"/>
</dbReference>
<keyword evidence="4" id="KW-0804">Transcription</keyword>
<evidence type="ECO:0000256" key="1">
    <source>
        <dbReference type="ARBA" id="ARBA00009437"/>
    </source>
</evidence>
<dbReference type="Gene3D" id="1.10.10.10">
    <property type="entry name" value="Winged helix-like DNA-binding domain superfamily/Winged helix DNA-binding domain"/>
    <property type="match status" value="1"/>
</dbReference>
<accession>A0A3S4RM70</accession>
<dbReference type="GO" id="GO:0003700">
    <property type="term" value="F:DNA-binding transcription factor activity"/>
    <property type="evidence" value="ECO:0007669"/>
    <property type="project" value="InterPro"/>
</dbReference>
<dbReference type="PANTHER" id="PTHR30537">
    <property type="entry name" value="HTH-TYPE TRANSCRIPTIONAL REGULATOR"/>
    <property type="match status" value="1"/>
</dbReference>
<dbReference type="InterPro" id="IPR005119">
    <property type="entry name" value="LysR_subst-bd"/>
</dbReference>
<dbReference type="PANTHER" id="PTHR30537:SF79">
    <property type="entry name" value="TRANSCRIPTIONAL REGULATOR-RELATED"/>
    <property type="match status" value="1"/>
</dbReference>
<reference evidence="6 7" key="1">
    <citation type="submission" date="2018-12" db="EMBL/GenBank/DDBJ databases">
        <authorList>
            <consortium name="Pathogen Informatics"/>
        </authorList>
    </citation>
    <scope>NUCLEOTIDE SEQUENCE [LARGE SCALE GENOMIC DNA]</scope>
    <source>
        <strain evidence="6 7">NCTC10783</strain>
    </source>
</reference>
<dbReference type="GO" id="GO:0043565">
    <property type="term" value="F:sequence-specific DNA binding"/>
    <property type="evidence" value="ECO:0007669"/>
    <property type="project" value="TreeGrafter"/>
</dbReference>
<dbReference type="Proteomes" id="UP000278078">
    <property type="component" value="Chromosome"/>
</dbReference>